<dbReference type="OrthoDB" id="47207at2759"/>
<dbReference type="SMART" id="SM00093">
    <property type="entry name" value="SERPIN"/>
    <property type="match status" value="1"/>
</dbReference>
<evidence type="ECO:0000256" key="4">
    <source>
        <dbReference type="ARBA" id="ARBA00023180"/>
    </source>
</evidence>
<dbReference type="InterPro" id="IPR042185">
    <property type="entry name" value="Serpin_sf_2"/>
</dbReference>
<dbReference type="AlphaFoldDB" id="A0A3S3QLV5"/>
<name>A0A3S3QLV5_9ACAR</name>
<comment type="caution">
    <text evidence="7">The sequence shown here is derived from an EMBL/GenBank/DDBJ whole genome shotgun (WGS) entry which is preliminary data.</text>
</comment>
<dbReference type="InterPro" id="IPR036186">
    <property type="entry name" value="Serpin_sf"/>
</dbReference>
<evidence type="ECO:0000256" key="1">
    <source>
        <dbReference type="ARBA" id="ARBA00009500"/>
    </source>
</evidence>
<keyword evidence="3" id="KW-0722">Serine protease inhibitor</keyword>
<dbReference type="GO" id="GO:0004867">
    <property type="term" value="F:serine-type endopeptidase inhibitor activity"/>
    <property type="evidence" value="ECO:0007669"/>
    <property type="project" value="UniProtKB-KW"/>
</dbReference>
<evidence type="ECO:0000256" key="3">
    <source>
        <dbReference type="ARBA" id="ARBA00022900"/>
    </source>
</evidence>
<evidence type="ECO:0000313" key="7">
    <source>
        <dbReference type="EMBL" id="RWS10766.1"/>
    </source>
</evidence>
<keyword evidence="4" id="KW-0325">Glycoprotein</keyword>
<keyword evidence="8" id="KW-1185">Reference proteome</keyword>
<comment type="similarity">
    <text evidence="1 5">Belongs to the serpin family.</text>
</comment>
<evidence type="ECO:0000259" key="6">
    <source>
        <dbReference type="SMART" id="SM00093"/>
    </source>
</evidence>
<evidence type="ECO:0000256" key="2">
    <source>
        <dbReference type="ARBA" id="ARBA00022690"/>
    </source>
</evidence>
<evidence type="ECO:0000313" key="8">
    <source>
        <dbReference type="Proteomes" id="UP000285301"/>
    </source>
</evidence>
<accession>A0A3S3QLV5</accession>
<organism evidence="7 8">
    <name type="scientific">Dinothrombium tinctorium</name>
    <dbReference type="NCBI Taxonomy" id="1965070"/>
    <lineage>
        <taxon>Eukaryota</taxon>
        <taxon>Metazoa</taxon>
        <taxon>Ecdysozoa</taxon>
        <taxon>Arthropoda</taxon>
        <taxon>Chelicerata</taxon>
        <taxon>Arachnida</taxon>
        <taxon>Acari</taxon>
        <taxon>Acariformes</taxon>
        <taxon>Trombidiformes</taxon>
        <taxon>Prostigmata</taxon>
        <taxon>Anystina</taxon>
        <taxon>Parasitengona</taxon>
        <taxon>Trombidioidea</taxon>
        <taxon>Trombidiidae</taxon>
        <taxon>Dinothrombium</taxon>
    </lineage>
</organism>
<sequence length="348" mass="39390">MLLSMLYLGARNESEAELKSALGYRSIGLNGDEPHAAMKHLLSNLRTELKSASGKGYTLELANAVWIQNGFNVLKEYKDKLNDFYDTETQEVDFQTHGQIVQQRVNNWVQWKTSNMITSLLEEPLSTNTRLFLTNAVFFKGTWLYKFDKQFTLDLNFYNEGRKDRPKLVPFMSQTLKIPFANINELNAKAIELPYSGSDVSMLILLPHERDGLSKLEKTLTASTLRAIYSRLSRKDVAVHLPKFRLEQNFDLRLFLERLGVKSIFDESKANLAGIDGVGNLYVSKALHKSAIEVNEEGTKASAVSAAATSVRTSSIRLEYFSAEHPFLFIIRDKKSGLILFLGRVSSF</sequence>
<dbReference type="SUPFAM" id="SSF56574">
    <property type="entry name" value="Serpins"/>
    <property type="match status" value="1"/>
</dbReference>
<dbReference type="GO" id="GO:0005615">
    <property type="term" value="C:extracellular space"/>
    <property type="evidence" value="ECO:0007669"/>
    <property type="project" value="InterPro"/>
</dbReference>
<dbReference type="PANTHER" id="PTHR11461:SF211">
    <property type="entry name" value="GH10112P-RELATED"/>
    <property type="match status" value="1"/>
</dbReference>
<dbReference type="InterPro" id="IPR023796">
    <property type="entry name" value="Serpin_dom"/>
</dbReference>
<keyword evidence="2" id="KW-0646">Protease inhibitor</keyword>
<dbReference type="Gene3D" id="2.30.39.10">
    <property type="entry name" value="Alpha-1-antitrypsin, domain 1"/>
    <property type="match status" value="1"/>
</dbReference>
<feature type="domain" description="Serpin" evidence="6">
    <location>
        <begin position="1"/>
        <end position="348"/>
    </location>
</feature>
<dbReference type="PANTHER" id="PTHR11461">
    <property type="entry name" value="SERINE PROTEASE INHIBITOR, SERPIN"/>
    <property type="match status" value="1"/>
</dbReference>
<protein>
    <submittedName>
        <fullName evidence="7">Serpin B8-like protein</fullName>
    </submittedName>
</protein>
<dbReference type="InterPro" id="IPR000215">
    <property type="entry name" value="Serpin_fam"/>
</dbReference>
<reference evidence="7 8" key="1">
    <citation type="journal article" date="2018" name="Gigascience">
        <title>Genomes of trombidid mites reveal novel predicted allergens and laterally-transferred genes associated with secondary metabolism.</title>
        <authorList>
            <person name="Dong X."/>
            <person name="Chaisiri K."/>
            <person name="Xia D."/>
            <person name="Armstrong S.D."/>
            <person name="Fang Y."/>
            <person name="Donnelly M.J."/>
            <person name="Kadowaki T."/>
            <person name="McGarry J.W."/>
            <person name="Darby A.C."/>
            <person name="Makepeace B.L."/>
        </authorList>
    </citation>
    <scope>NUCLEOTIDE SEQUENCE [LARGE SCALE GENOMIC DNA]</scope>
    <source>
        <strain evidence="7">UoL-WK</strain>
    </source>
</reference>
<dbReference type="Pfam" id="PF00079">
    <property type="entry name" value="Serpin"/>
    <property type="match status" value="1"/>
</dbReference>
<gene>
    <name evidence="7" type="ORF">B4U79_04938</name>
</gene>
<dbReference type="STRING" id="1965070.A0A3S3QLV5"/>
<dbReference type="EMBL" id="NCKU01001971">
    <property type="protein sequence ID" value="RWS10766.1"/>
    <property type="molecule type" value="Genomic_DNA"/>
</dbReference>
<evidence type="ECO:0000256" key="5">
    <source>
        <dbReference type="RuleBase" id="RU000411"/>
    </source>
</evidence>
<proteinExistence type="inferred from homology"/>
<dbReference type="Gene3D" id="3.30.497.10">
    <property type="entry name" value="Antithrombin, subunit I, domain 2"/>
    <property type="match status" value="1"/>
</dbReference>
<dbReference type="Proteomes" id="UP000285301">
    <property type="component" value="Unassembled WGS sequence"/>
</dbReference>
<dbReference type="InterPro" id="IPR042178">
    <property type="entry name" value="Serpin_sf_1"/>
</dbReference>